<protein>
    <recommendedName>
        <fullName evidence="1">FAD/NAD(P)-binding domain-containing protein</fullName>
    </recommendedName>
</protein>
<comment type="caution">
    <text evidence="2">The sequence shown here is derived from an EMBL/GenBank/DDBJ whole genome shotgun (WGS) entry which is preliminary data.</text>
</comment>
<accession>A0A1F6CBQ0</accession>
<name>A0A1F6CBQ0_HANXR</name>
<proteinExistence type="predicted"/>
<dbReference type="Gene3D" id="3.50.50.100">
    <property type="match status" value="1"/>
</dbReference>
<dbReference type="PANTHER" id="PTHR43755">
    <property type="match status" value="1"/>
</dbReference>
<dbReference type="GO" id="GO:0016491">
    <property type="term" value="F:oxidoreductase activity"/>
    <property type="evidence" value="ECO:0007669"/>
    <property type="project" value="InterPro"/>
</dbReference>
<evidence type="ECO:0000313" key="3">
    <source>
        <dbReference type="Proteomes" id="UP000178606"/>
    </source>
</evidence>
<dbReference type="InterPro" id="IPR052541">
    <property type="entry name" value="SQRD"/>
</dbReference>
<dbReference type="InterPro" id="IPR036188">
    <property type="entry name" value="FAD/NAD-bd_sf"/>
</dbReference>
<dbReference type="InterPro" id="IPR023753">
    <property type="entry name" value="FAD/NAD-binding_dom"/>
</dbReference>
<dbReference type="Proteomes" id="UP000178606">
    <property type="component" value="Unassembled WGS sequence"/>
</dbReference>
<sequence length="413" mass="45025">MSGKTIVILGGGVGGLVAANELRRYLPSEHRVALVEKSARHAFAPSFLWLMTGDRRPEQITRDLRDLVRPGVSVIQAEARSIDLTGRRVQTDAQPVSYDYLIIALGAELAPESIPGLSDAAHTFYTFDGAERLRDALQTFSGGKVAVVVSALPYKCPGAPHEGAMLIADHFRRRGIRDKVDVHLFTPEPQPMPVAGPVLGDMVRQMLEGKGIAFHPLHKLTSVNPQAHELIFEGKEPVRYDLLVAIPPHRGPRLVREAGLANEAGWLPVDRATLATTHESVYAIGDVTAVPIPGRWKPDVPLMLPKAGVFAHAQAEVVAHRIAAEISGTDARDTFCGDGYCMLEAGEDLAGFAFGNFFAEPSPQVQLKQIGKAWHLGKVLFEKWWLAPFGMRRETLRMTIQLGGKAYGIPVVL</sequence>
<dbReference type="PRINTS" id="PR00368">
    <property type="entry name" value="FADPNR"/>
</dbReference>
<organism evidence="2 3">
    <name type="scientific">Handelsmanbacteria sp. (strain RIFCSPLOWO2_12_FULL_64_10)</name>
    <dbReference type="NCBI Taxonomy" id="1817868"/>
    <lineage>
        <taxon>Bacteria</taxon>
        <taxon>Candidatus Handelsmaniibacteriota</taxon>
    </lineage>
</organism>
<dbReference type="EMBL" id="MFKF01000297">
    <property type="protein sequence ID" value="OGG46606.1"/>
    <property type="molecule type" value="Genomic_DNA"/>
</dbReference>
<dbReference type="SUPFAM" id="SSF51905">
    <property type="entry name" value="FAD/NAD(P)-binding domain"/>
    <property type="match status" value="2"/>
</dbReference>
<evidence type="ECO:0000259" key="1">
    <source>
        <dbReference type="Pfam" id="PF07992"/>
    </source>
</evidence>
<dbReference type="AlphaFoldDB" id="A0A1F6CBQ0"/>
<gene>
    <name evidence="2" type="ORF">A3F84_00615</name>
</gene>
<reference evidence="2 3" key="1">
    <citation type="journal article" date="2016" name="Nat. Commun.">
        <title>Thousands of microbial genomes shed light on interconnected biogeochemical processes in an aquifer system.</title>
        <authorList>
            <person name="Anantharaman K."/>
            <person name="Brown C.T."/>
            <person name="Hug L.A."/>
            <person name="Sharon I."/>
            <person name="Castelle C.J."/>
            <person name="Probst A.J."/>
            <person name="Thomas B.C."/>
            <person name="Singh A."/>
            <person name="Wilkins M.J."/>
            <person name="Karaoz U."/>
            <person name="Brodie E.L."/>
            <person name="Williams K.H."/>
            <person name="Hubbard S.S."/>
            <person name="Banfield J.F."/>
        </authorList>
    </citation>
    <scope>NUCLEOTIDE SEQUENCE [LARGE SCALE GENOMIC DNA]</scope>
    <source>
        <strain evidence="3">RIFCSPLOWO2_12_FULL_64_10</strain>
    </source>
</reference>
<evidence type="ECO:0000313" key="2">
    <source>
        <dbReference type="EMBL" id="OGG46606.1"/>
    </source>
</evidence>
<dbReference type="PANTHER" id="PTHR43755:SF1">
    <property type="entry name" value="FAD-DEPENDENT PYRIDINE NUCLEOTIDE-DISULPHIDE OXIDOREDUCTASE"/>
    <property type="match status" value="1"/>
</dbReference>
<dbReference type="Pfam" id="PF07992">
    <property type="entry name" value="Pyr_redox_2"/>
    <property type="match status" value="1"/>
</dbReference>
<feature type="domain" description="FAD/NAD(P)-binding" evidence="1">
    <location>
        <begin position="5"/>
        <end position="290"/>
    </location>
</feature>